<dbReference type="SUPFAM" id="SSF111331">
    <property type="entry name" value="NAD kinase/diacylglycerol kinase-like"/>
    <property type="match status" value="1"/>
</dbReference>
<evidence type="ECO:0000259" key="5">
    <source>
        <dbReference type="PROSITE" id="PS50146"/>
    </source>
</evidence>
<dbReference type="EMBL" id="CAJRAF010000004">
    <property type="protein sequence ID" value="CAG5016592.1"/>
    <property type="molecule type" value="Genomic_DNA"/>
</dbReference>
<evidence type="ECO:0000256" key="1">
    <source>
        <dbReference type="ARBA" id="ARBA00022679"/>
    </source>
</evidence>
<gene>
    <name evidence="6" type="primary">dagK</name>
    <name evidence="6" type="ORF">DYBT9275_05587</name>
</gene>
<dbReference type="PANTHER" id="PTHR12358:SF54">
    <property type="entry name" value="SPHINGOSINE KINASE RELATED PROTEIN"/>
    <property type="match status" value="1"/>
</dbReference>
<organism evidence="6 7">
    <name type="scientific">Dyadobacter helix</name>
    <dbReference type="NCBI Taxonomy" id="2822344"/>
    <lineage>
        <taxon>Bacteria</taxon>
        <taxon>Pseudomonadati</taxon>
        <taxon>Bacteroidota</taxon>
        <taxon>Cytophagia</taxon>
        <taxon>Cytophagales</taxon>
        <taxon>Spirosomataceae</taxon>
        <taxon>Dyadobacter</taxon>
    </lineage>
</organism>
<dbReference type="GO" id="GO:0004143">
    <property type="term" value="F:ATP-dependent diacylglycerol kinase activity"/>
    <property type="evidence" value="ECO:0007669"/>
    <property type="project" value="UniProtKB-EC"/>
</dbReference>
<dbReference type="Gene3D" id="2.60.200.40">
    <property type="match status" value="1"/>
</dbReference>
<dbReference type="InterPro" id="IPR017438">
    <property type="entry name" value="ATP-NAD_kinase_N"/>
</dbReference>
<keyword evidence="7" id="KW-1185">Reference proteome</keyword>
<dbReference type="AlphaFoldDB" id="A0A916JIQ3"/>
<dbReference type="InterPro" id="IPR001206">
    <property type="entry name" value="Diacylglycerol_kinase_cat_dom"/>
</dbReference>
<dbReference type="InterPro" id="IPR045540">
    <property type="entry name" value="YegS/DAGK_C"/>
</dbReference>
<dbReference type="EC" id="2.7.1.107" evidence="6"/>
<dbReference type="InterPro" id="IPR016064">
    <property type="entry name" value="NAD/diacylglycerol_kinase_sf"/>
</dbReference>
<dbReference type="Gene3D" id="3.40.50.10330">
    <property type="entry name" value="Probable inorganic polyphosphate/atp-NAD kinase, domain 1"/>
    <property type="match status" value="1"/>
</dbReference>
<evidence type="ECO:0000256" key="2">
    <source>
        <dbReference type="ARBA" id="ARBA00022741"/>
    </source>
</evidence>
<dbReference type="InterPro" id="IPR050187">
    <property type="entry name" value="Lipid_Phosphate_FormReg"/>
</dbReference>
<reference evidence="6" key="1">
    <citation type="submission" date="2021-04" db="EMBL/GenBank/DDBJ databases">
        <authorList>
            <person name="Rodrigo-Torres L."/>
            <person name="Arahal R. D."/>
            <person name="Lucena T."/>
        </authorList>
    </citation>
    <scope>NUCLEOTIDE SEQUENCE</scope>
    <source>
        <strain evidence="6">CECT 9275</strain>
    </source>
</reference>
<keyword evidence="2" id="KW-0547">Nucleotide-binding</keyword>
<name>A0A916JIQ3_9BACT</name>
<dbReference type="SMART" id="SM00046">
    <property type="entry name" value="DAGKc"/>
    <property type="match status" value="1"/>
</dbReference>
<keyword evidence="1 6" id="KW-0808">Transferase</keyword>
<dbReference type="Pfam" id="PF00781">
    <property type="entry name" value="DAGK_cat"/>
    <property type="match status" value="1"/>
</dbReference>
<proteinExistence type="predicted"/>
<sequence length="305" mass="34212">MLLILEKFMLKTNLLHNPNAGEEDFTEKELVRLIRKEGFECTYSSVKQEGWDEFDDRCDFLIIAGGDGTVRRVSKALVKRKLLQKQFPLAILPHGTANNIAGALSVKGEPKDIVASWKSGKRHRFDIGKVQGTPDEMFFLEGIGFGVFSKLIKVMEKFDKELANDVDEKIKAARAVFYDVVTSYEARQCRIIADGSDHSGKYLLVEVINTPSVGPNLILANGTDTGDGELEVVLVPEEHRGKLEQYLLALINGTDMKPSFTTIKAKHITILWEGRDLHVDDERIKLDKPVEIKVDVLPGVLEFMI</sequence>
<dbReference type="PANTHER" id="PTHR12358">
    <property type="entry name" value="SPHINGOSINE KINASE"/>
    <property type="match status" value="1"/>
</dbReference>
<comment type="caution">
    <text evidence="6">The sequence shown here is derived from an EMBL/GenBank/DDBJ whole genome shotgun (WGS) entry which is preliminary data.</text>
</comment>
<protein>
    <submittedName>
        <fullName evidence="6">Diacylglycerol kinase</fullName>
        <ecNumber evidence="6">2.7.1.107</ecNumber>
    </submittedName>
</protein>
<dbReference type="Proteomes" id="UP000680038">
    <property type="component" value="Unassembled WGS sequence"/>
</dbReference>
<feature type="domain" description="DAGKc" evidence="5">
    <location>
        <begin position="1"/>
        <end position="134"/>
    </location>
</feature>
<evidence type="ECO:0000313" key="7">
    <source>
        <dbReference type="Proteomes" id="UP000680038"/>
    </source>
</evidence>
<dbReference type="PROSITE" id="PS50146">
    <property type="entry name" value="DAGK"/>
    <property type="match status" value="1"/>
</dbReference>
<dbReference type="GO" id="GO:0005524">
    <property type="term" value="F:ATP binding"/>
    <property type="evidence" value="ECO:0007669"/>
    <property type="project" value="UniProtKB-KW"/>
</dbReference>
<evidence type="ECO:0000313" key="6">
    <source>
        <dbReference type="EMBL" id="CAG5016592.1"/>
    </source>
</evidence>
<keyword evidence="3 6" id="KW-0418">Kinase</keyword>
<dbReference type="Pfam" id="PF19279">
    <property type="entry name" value="YegS_C"/>
    <property type="match status" value="1"/>
</dbReference>
<evidence type="ECO:0000256" key="4">
    <source>
        <dbReference type="ARBA" id="ARBA00022840"/>
    </source>
</evidence>
<accession>A0A916JIQ3</accession>
<keyword evidence="4" id="KW-0067">ATP-binding</keyword>
<evidence type="ECO:0000256" key="3">
    <source>
        <dbReference type="ARBA" id="ARBA00022777"/>
    </source>
</evidence>